<evidence type="ECO:0000313" key="1">
    <source>
        <dbReference type="EMBL" id="MBC9177256.1"/>
    </source>
</evidence>
<dbReference type="EMBL" id="JACTUZ010000032">
    <property type="protein sequence ID" value="MBC9177256.1"/>
    <property type="molecule type" value="Genomic_DNA"/>
</dbReference>
<evidence type="ECO:0000313" key="2">
    <source>
        <dbReference type="Proteomes" id="UP000603940"/>
    </source>
</evidence>
<proteinExistence type="predicted"/>
<organism evidence="1 2">
    <name type="scientific">Pseudoroseomonas ludipueritiae</name>
    <dbReference type="NCBI Taxonomy" id="198093"/>
    <lineage>
        <taxon>Bacteria</taxon>
        <taxon>Pseudomonadati</taxon>
        <taxon>Pseudomonadota</taxon>
        <taxon>Alphaproteobacteria</taxon>
        <taxon>Acetobacterales</taxon>
        <taxon>Acetobacteraceae</taxon>
        <taxon>Pseudoroseomonas</taxon>
    </lineage>
</organism>
<dbReference type="Proteomes" id="UP000603940">
    <property type="component" value="Unassembled WGS sequence"/>
</dbReference>
<name>A0ABR7R6A0_9PROT</name>
<comment type="caution">
    <text evidence="1">The sequence shown here is derived from an EMBL/GenBank/DDBJ whole genome shotgun (WGS) entry which is preliminary data.</text>
</comment>
<accession>A0ABR7R6A0</accession>
<protein>
    <submittedName>
        <fullName evidence="1">Uncharacterized protein</fullName>
    </submittedName>
</protein>
<dbReference type="RefSeq" id="WP_187778391.1">
    <property type="nucleotide sequence ID" value="NZ_JACTUZ010000032.1"/>
</dbReference>
<sequence length="97" mass="11058">MNRFSPPPAMPFDGAFPGHFEMAFRFQLASLRFALSSARHRPFTARRAAGSRHDGNFRRHFRAEGAHVVIGTEHRANVKRQMFFGCIKQQKRGIGCL</sequence>
<gene>
    <name evidence="1" type="ORF">IBL25_09935</name>
</gene>
<reference evidence="1 2" key="1">
    <citation type="journal article" date="2009" name="Int. J. Syst. Evol. Microbiol.">
        <title>Transfer of Teichococcus ludipueritiae and Muricoccus roseus to the genus Roseomonas, as Roseomonas ludipueritiae comb. nov. and Roseomonas rosea comb. nov., respectively, and emended description of the genus Roseomonas.</title>
        <authorList>
            <person name="Sanchez-Porro C."/>
            <person name="Gallego V."/>
            <person name="Busse H.J."/>
            <person name="Kampfer P."/>
            <person name="Ventosa A."/>
        </authorList>
    </citation>
    <scope>NUCLEOTIDE SEQUENCE [LARGE SCALE GENOMIC DNA]</scope>
    <source>
        <strain evidence="1 2">DSM 14915</strain>
    </source>
</reference>
<keyword evidence="2" id="KW-1185">Reference proteome</keyword>